<accession>A0A2C8F4U4</accession>
<reference evidence="2" key="1">
    <citation type="submission" date="2017-09" db="EMBL/GenBank/DDBJ databases">
        <authorList>
            <person name="Regsiter A."/>
            <person name="William W."/>
        </authorList>
    </citation>
    <scope>NUCLEOTIDE SEQUENCE [LARGE SCALE GENOMIC DNA]</scope>
    <source>
        <strain evidence="2">500-1</strain>
    </source>
</reference>
<keyword evidence="2" id="KW-1185">Reference proteome</keyword>
<name>A0A2C8F4U4_9BACT</name>
<dbReference type="KEGG" id="pprf:DPRO_0639"/>
<gene>
    <name evidence="1" type="ORF">DPRO_0639</name>
</gene>
<evidence type="ECO:0000313" key="2">
    <source>
        <dbReference type="Proteomes" id="UP000219215"/>
    </source>
</evidence>
<protein>
    <submittedName>
        <fullName evidence="1">Uncharacterized protein</fullName>
    </submittedName>
</protein>
<dbReference type="Proteomes" id="UP000219215">
    <property type="component" value="Chromosome DPRO"/>
</dbReference>
<evidence type="ECO:0000313" key="1">
    <source>
        <dbReference type="EMBL" id="SOB57523.1"/>
    </source>
</evidence>
<dbReference type="AlphaFoldDB" id="A0A2C8F4U4"/>
<organism evidence="1 2">
    <name type="scientific">Pseudodesulfovibrio profundus</name>
    <dbReference type="NCBI Taxonomy" id="57320"/>
    <lineage>
        <taxon>Bacteria</taxon>
        <taxon>Pseudomonadati</taxon>
        <taxon>Thermodesulfobacteriota</taxon>
        <taxon>Desulfovibrionia</taxon>
        <taxon>Desulfovibrionales</taxon>
        <taxon>Desulfovibrionaceae</taxon>
    </lineage>
</organism>
<proteinExistence type="predicted"/>
<sequence length="31" mass="3759">MNSRNEDLSFNVPILIQPKRIDDPFDDRAWR</sequence>
<dbReference type="EMBL" id="LT907975">
    <property type="protein sequence ID" value="SOB57523.1"/>
    <property type="molecule type" value="Genomic_DNA"/>
</dbReference>